<protein>
    <submittedName>
        <fullName evidence="1">Uncharacterized protein</fullName>
    </submittedName>
</protein>
<name>A0A6C0LQV8_9ZZZZ</name>
<sequence length="338" mass="39373">MEPLIYSFSNSSKPVNLDEKKIRFDNFPSPELIKYGFNDTIYNLDMNAIYENEYYKVGLEFDFDRKDSESIAKQGEKKFGKSIINKNFCAIWEIFNLFGLLKENKIIITNLIDDMKNVVKNLQKIKIEDISTSKQADIMFKNISSINLDENAYIQIILDELPKIVSSQKIGSNMILQIFNCMTNPFIELIYYLTSFYTESYIIKPITSSMLSDEKYLVLLGSISDIKLDKIKKNKNKYLATLGLSIPNNISSIIQCMNADLMYKKSILYWKIKKYLDNHIYEGPTYQDFINDQNKNSTIWLDIFDSTVSDKFTVLLDNILQESTKKCNHQMEFNSIFS</sequence>
<reference evidence="1" key="1">
    <citation type="journal article" date="2020" name="Nature">
        <title>Giant virus diversity and host interactions through global metagenomics.</title>
        <authorList>
            <person name="Schulz F."/>
            <person name="Roux S."/>
            <person name="Paez-Espino D."/>
            <person name="Jungbluth S."/>
            <person name="Walsh D.A."/>
            <person name="Denef V.J."/>
            <person name="McMahon K.D."/>
            <person name="Konstantinidis K.T."/>
            <person name="Eloe-Fadrosh E.A."/>
            <person name="Kyrpides N.C."/>
            <person name="Woyke T."/>
        </authorList>
    </citation>
    <scope>NUCLEOTIDE SEQUENCE</scope>
    <source>
        <strain evidence="1">GVMAG-S-1014582-52</strain>
    </source>
</reference>
<dbReference type="Gene3D" id="3.40.50.12760">
    <property type="match status" value="1"/>
</dbReference>
<proteinExistence type="predicted"/>
<dbReference type="AlphaFoldDB" id="A0A6C0LQV8"/>
<organism evidence="1">
    <name type="scientific">viral metagenome</name>
    <dbReference type="NCBI Taxonomy" id="1070528"/>
    <lineage>
        <taxon>unclassified sequences</taxon>
        <taxon>metagenomes</taxon>
        <taxon>organismal metagenomes</taxon>
    </lineage>
</organism>
<accession>A0A6C0LQV8</accession>
<dbReference type="EMBL" id="MN740556">
    <property type="protein sequence ID" value="QHU33129.1"/>
    <property type="molecule type" value="Genomic_DNA"/>
</dbReference>
<evidence type="ECO:0000313" key="1">
    <source>
        <dbReference type="EMBL" id="QHU33129.1"/>
    </source>
</evidence>